<sequence>MASSRSTWVDFGKKSALQRLAAIWWAPSAGHDLVGTFWPLPAVPSAGQAAPRAGHCSQG</sequence>
<comment type="caution">
    <text evidence="1">The sequence shown here is derived from an EMBL/GenBank/DDBJ whole genome shotgun (WGS) entry which is preliminary data.</text>
</comment>
<organism evidence="1 2">
    <name type="scientific">Trifolium medium</name>
    <dbReference type="NCBI Taxonomy" id="97028"/>
    <lineage>
        <taxon>Eukaryota</taxon>
        <taxon>Viridiplantae</taxon>
        <taxon>Streptophyta</taxon>
        <taxon>Embryophyta</taxon>
        <taxon>Tracheophyta</taxon>
        <taxon>Spermatophyta</taxon>
        <taxon>Magnoliopsida</taxon>
        <taxon>eudicotyledons</taxon>
        <taxon>Gunneridae</taxon>
        <taxon>Pentapetalae</taxon>
        <taxon>rosids</taxon>
        <taxon>fabids</taxon>
        <taxon>Fabales</taxon>
        <taxon>Fabaceae</taxon>
        <taxon>Papilionoideae</taxon>
        <taxon>50 kb inversion clade</taxon>
        <taxon>NPAAA clade</taxon>
        <taxon>Hologalegina</taxon>
        <taxon>IRL clade</taxon>
        <taxon>Trifolieae</taxon>
        <taxon>Trifolium</taxon>
    </lineage>
</organism>
<name>A0A392V0N8_9FABA</name>
<keyword evidence="2" id="KW-1185">Reference proteome</keyword>
<accession>A0A392V0N8</accession>
<proteinExistence type="predicted"/>
<evidence type="ECO:0000313" key="1">
    <source>
        <dbReference type="EMBL" id="MCI80799.1"/>
    </source>
</evidence>
<dbReference type="Proteomes" id="UP000265520">
    <property type="component" value="Unassembled WGS sequence"/>
</dbReference>
<reference evidence="1 2" key="1">
    <citation type="journal article" date="2018" name="Front. Plant Sci.">
        <title>Red Clover (Trifolium pratense) and Zigzag Clover (T. medium) - A Picture of Genomic Similarities and Differences.</title>
        <authorList>
            <person name="Dluhosova J."/>
            <person name="Istvanek J."/>
            <person name="Nedelnik J."/>
            <person name="Repkova J."/>
        </authorList>
    </citation>
    <scope>NUCLEOTIDE SEQUENCE [LARGE SCALE GENOMIC DNA]</scope>
    <source>
        <strain evidence="2">cv. 10/8</strain>
        <tissue evidence="1">Leaf</tissue>
    </source>
</reference>
<protein>
    <submittedName>
        <fullName evidence="1">Uncharacterized protein</fullName>
    </submittedName>
</protein>
<dbReference type="EMBL" id="LXQA011003575">
    <property type="protein sequence ID" value="MCI80799.1"/>
    <property type="molecule type" value="Genomic_DNA"/>
</dbReference>
<evidence type="ECO:0000313" key="2">
    <source>
        <dbReference type="Proteomes" id="UP000265520"/>
    </source>
</evidence>
<dbReference type="AlphaFoldDB" id="A0A392V0N8"/>